<dbReference type="PANTHER" id="PTHR43591">
    <property type="entry name" value="METHYLTRANSFERASE"/>
    <property type="match status" value="1"/>
</dbReference>
<dbReference type="GO" id="GO:0032259">
    <property type="term" value="P:methylation"/>
    <property type="evidence" value="ECO:0007669"/>
    <property type="project" value="UniProtKB-KW"/>
</dbReference>
<dbReference type="RefSeq" id="WP_106537048.1">
    <property type="nucleotide sequence ID" value="NZ_ML142900.1"/>
</dbReference>
<dbReference type="GO" id="GO:0008757">
    <property type="term" value="F:S-adenosylmethionine-dependent methyltransferase activity"/>
    <property type="evidence" value="ECO:0007669"/>
    <property type="project" value="InterPro"/>
</dbReference>
<dbReference type="Proteomes" id="UP000243528">
    <property type="component" value="Unassembled WGS sequence"/>
</dbReference>
<keyword evidence="2" id="KW-0830">Ubiquinone</keyword>
<protein>
    <submittedName>
        <fullName evidence="2">Ubiquinone/menaquinone biosynthesis C-methylase UbiE</fullName>
    </submittedName>
</protein>
<reference evidence="2 3" key="1">
    <citation type="submission" date="2018-03" db="EMBL/GenBank/DDBJ databases">
        <title>Genomic Encyclopedia of Archaeal and Bacterial Type Strains, Phase II (KMG-II): from individual species to whole genera.</title>
        <authorList>
            <person name="Goeker M."/>
        </authorList>
    </citation>
    <scope>NUCLEOTIDE SEQUENCE [LARGE SCALE GENOMIC DNA]</scope>
    <source>
        <strain evidence="2 3">DSM 45211</strain>
    </source>
</reference>
<dbReference type="AlphaFoldDB" id="A0A2P8E3K3"/>
<keyword evidence="2" id="KW-0489">Methyltransferase</keyword>
<evidence type="ECO:0000313" key="2">
    <source>
        <dbReference type="EMBL" id="PSL04007.1"/>
    </source>
</evidence>
<dbReference type="OrthoDB" id="3372196at2"/>
<evidence type="ECO:0000259" key="1">
    <source>
        <dbReference type="Pfam" id="PF13649"/>
    </source>
</evidence>
<dbReference type="SUPFAM" id="SSF53335">
    <property type="entry name" value="S-adenosyl-L-methionine-dependent methyltransferases"/>
    <property type="match status" value="1"/>
</dbReference>
<keyword evidence="3" id="KW-1185">Reference proteome</keyword>
<evidence type="ECO:0000313" key="3">
    <source>
        <dbReference type="Proteomes" id="UP000243528"/>
    </source>
</evidence>
<feature type="domain" description="Methyltransferase" evidence="1">
    <location>
        <begin position="54"/>
        <end position="149"/>
    </location>
</feature>
<dbReference type="InterPro" id="IPR029063">
    <property type="entry name" value="SAM-dependent_MTases_sf"/>
</dbReference>
<gene>
    <name evidence="2" type="ORF">CLV30_1069</name>
</gene>
<organism evidence="2 3">
    <name type="scientific">Haloactinopolyspora alba</name>
    <dbReference type="NCBI Taxonomy" id="648780"/>
    <lineage>
        <taxon>Bacteria</taxon>
        <taxon>Bacillati</taxon>
        <taxon>Actinomycetota</taxon>
        <taxon>Actinomycetes</taxon>
        <taxon>Jiangellales</taxon>
        <taxon>Jiangellaceae</taxon>
        <taxon>Haloactinopolyspora</taxon>
    </lineage>
</organism>
<dbReference type="CDD" id="cd02440">
    <property type="entry name" value="AdoMet_MTases"/>
    <property type="match status" value="1"/>
</dbReference>
<comment type="caution">
    <text evidence="2">The sequence shown here is derived from an EMBL/GenBank/DDBJ whole genome shotgun (WGS) entry which is preliminary data.</text>
</comment>
<dbReference type="Gene3D" id="3.40.50.150">
    <property type="entry name" value="Vaccinia Virus protein VP39"/>
    <property type="match status" value="1"/>
</dbReference>
<dbReference type="Pfam" id="PF13649">
    <property type="entry name" value="Methyltransf_25"/>
    <property type="match status" value="1"/>
</dbReference>
<dbReference type="EMBL" id="PYGE01000006">
    <property type="protein sequence ID" value="PSL04007.1"/>
    <property type="molecule type" value="Genomic_DNA"/>
</dbReference>
<sequence length="280" mass="29603">MSDTTTTAETRTGTGWQLRDDAAAAYEEYLVPVIFEPFARRLVDHAAVLPGARVLDVGCGTGAVARAAARRLGHTGTVTGIDINPDMLATARRVTADADAAVEFHQADVTDLPFDDATFDAVLCQQAVQFFDDRVAALGEMRRVTAPGGRVTFSVLRSLAHHPVYDTFARALGRHAGQSAAAMMASPFALGAPETLRADAHAAGFAEVSILIAIGEERFPTVPEFVRREAAGSPLAAPLSALTTERQAALVADLEHELSEYLDDAGLAFGNETHLVSCAS</sequence>
<dbReference type="InterPro" id="IPR041698">
    <property type="entry name" value="Methyltransf_25"/>
</dbReference>
<keyword evidence="2" id="KW-0808">Transferase</keyword>
<proteinExistence type="predicted"/>
<accession>A0A2P8E3K3</accession>
<name>A0A2P8E3K3_9ACTN</name>